<reference evidence="2" key="1">
    <citation type="submission" date="2020-07" db="EMBL/GenBank/DDBJ databases">
        <title>Draft Genome Sequence of a Deep-Sea Yeast, Naganishia (Cryptococcus) liquefaciens strain N6.</title>
        <authorList>
            <person name="Han Y.W."/>
            <person name="Kajitani R."/>
            <person name="Morimoto H."/>
            <person name="Parhat M."/>
            <person name="Tsubouchi H."/>
            <person name="Bakenova O."/>
            <person name="Ogata M."/>
            <person name="Argunhan B."/>
            <person name="Aoki R."/>
            <person name="Kajiwara S."/>
            <person name="Itoh T."/>
            <person name="Iwasaki H."/>
        </authorList>
    </citation>
    <scope>NUCLEOTIDE SEQUENCE</scope>
    <source>
        <strain evidence="2">N6</strain>
    </source>
</reference>
<dbReference type="Gene3D" id="3.20.20.80">
    <property type="entry name" value="Glycosidases"/>
    <property type="match status" value="1"/>
</dbReference>
<dbReference type="EMBL" id="BLZA01000048">
    <property type="protein sequence ID" value="GHJ89576.1"/>
    <property type="molecule type" value="Genomic_DNA"/>
</dbReference>
<organism evidence="2 3">
    <name type="scientific">Naganishia liquefaciens</name>
    <dbReference type="NCBI Taxonomy" id="104408"/>
    <lineage>
        <taxon>Eukaryota</taxon>
        <taxon>Fungi</taxon>
        <taxon>Dikarya</taxon>
        <taxon>Basidiomycota</taxon>
        <taxon>Agaricomycotina</taxon>
        <taxon>Tremellomycetes</taxon>
        <taxon>Filobasidiales</taxon>
        <taxon>Filobasidiaceae</taxon>
        <taxon>Naganishia</taxon>
    </lineage>
</organism>
<proteinExistence type="predicted"/>
<protein>
    <recommendedName>
        <fullName evidence="1">Asl1-like glycosyl hydrolase catalytic domain-containing protein</fullName>
    </recommendedName>
</protein>
<keyword evidence="3" id="KW-1185">Reference proteome</keyword>
<evidence type="ECO:0000313" key="2">
    <source>
        <dbReference type="EMBL" id="GHJ89576.1"/>
    </source>
</evidence>
<dbReference type="InterPro" id="IPR017853">
    <property type="entry name" value="GH"/>
</dbReference>
<dbReference type="PANTHER" id="PTHR34154:SF3">
    <property type="entry name" value="ALKALI-SENSITIVE LINKAGE PROTEIN 1"/>
    <property type="match status" value="1"/>
</dbReference>
<dbReference type="GO" id="GO:0071966">
    <property type="term" value="P:fungal-type cell wall polysaccharide metabolic process"/>
    <property type="evidence" value="ECO:0007669"/>
    <property type="project" value="TreeGrafter"/>
</dbReference>
<evidence type="ECO:0000313" key="3">
    <source>
        <dbReference type="Proteomes" id="UP000620104"/>
    </source>
</evidence>
<dbReference type="OrthoDB" id="5959761at2759"/>
<evidence type="ECO:0000259" key="1">
    <source>
        <dbReference type="Pfam" id="PF11790"/>
    </source>
</evidence>
<dbReference type="GO" id="GO:0009277">
    <property type="term" value="C:fungal-type cell wall"/>
    <property type="evidence" value="ECO:0007669"/>
    <property type="project" value="TreeGrafter"/>
</dbReference>
<dbReference type="AlphaFoldDB" id="A0A8H3YJJ2"/>
<dbReference type="Proteomes" id="UP000620104">
    <property type="component" value="Unassembled WGS sequence"/>
</dbReference>
<dbReference type="SUPFAM" id="SSF51445">
    <property type="entry name" value="(Trans)glycosidases"/>
    <property type="match status" value="1"/>
</dbReference>
<accession>A0A8H3YJJ2</accession>
<feature type="domain" description="Asl1-like glycosyl hydrolase catalytic" evidence="1">
    <location>
        <begin position="8"/>
        <end position="272"/>
    </location>
</feature>
<dbReference type="Pfam" id="PF11790">
    <property type="entry name" value="Glyco_hydro_cc"/>
    <property type="match status" value="1"/>
</dbReference>
<name>A0A8H3YJJ2_9TREE</name>
<dbReference type="InterPro" id="IPR024655">
    <property type="entry name" value="Asl1_glyco_hydro_catalytic"/>
</dbReference>
<dbReference type="InterPro" id="IPR053183">
    <property type="entry name" value="ASL1"/>
</dbReference>
<gene>
    <name evidence="2" type="ORF">NliqN6_5978</name>
</gene>
<comment type="caution">
    <text evidence="2">The sequence shown here is derived from an EMBL/GenBank/DDBJ whole genome shotgun (WGS) entry which is preliminary data.</text>
</comment>
<dbReference type="PANTHER" id="PTHR34154">
    <property type="entry name" value="ALKALI-SENSITIVE LINKAGE PROTEIN 1"/>
    <property type="match status" value="1"/>
</dbReference>
<sequence>MFAVQKAGIAWPSQYNQGFSKAFNVPGNDLGWWWNWAPRPLRGSDKASPPGQYAGTVFQADTDTSVIPAECPVLTFNEPDKCGPGQTCMIKEGNLKASMPGLVDNWVKAVVPLIKNGRDVGSPAPADRTIEFLTEFFAVCKARTDCKLPTFISMHAYVRTAEELQKLVTDVHNAFKMPIWLTEFACHHFGSDWTPTQEYVHSFMGTAFSRRKIDSQLRMPIQGATTKWLDKQPFVQRYSWLGAGKMEHLIGVNKFCRLQDDDGNLTALGRQYVFRRYN</sequence>